<reference evidence="2" key="1">
    <citation type="journal article" date="2023" name="Plant J.">
        <title>The genome of the king protea, Protea cynaroides.</title>
        <authorList>
            <person name="Chang J."/>
            <person name="Duong T.A."/>
            <person name="Schoeman C."/>
            <person name="Ma X."/>
            <person name="Roodt D."/>
            <person name="Barker N."/>
            <person name="Li Z."/>
            <person name="Van de Peer Y."/>
            <person name="Mizrachi E."/>
        </authorList>
    </citation>
    <scope>NUCLEOTIDE SEQUENCE</scope>
    <source>
        <tissue evidence="2">Young leaves</tissue>
    </source>
</reference>
<protein>
    <recommendedName>
        <fullName evidence="4">Transmembrane protein</fullName>
    </recommendedName>
</protein>
<keyword evidence="1" id="KW-0472">Membrane</keyword>
<name>A0A9Q0GW33_9MAGN</name>
<proteinExistence type="predicted"/>
<accession>A0A9Q0GW33</accession>
<comment type="caution">
    <text evidence="2">The sequence shown here is derived from an EMBL/GenBank/DDBJ whole genome shotgun (WGS) entry which is preliminary data.</text>
</comment>
<sequence>MGWERWKAGGRELLQTPFLREPFYIITISLLSLILPLSFLLLARLANAHYILSFTSQPYPPPFLSIFPLSFFLSANPTLLHFLVSIVSVTALLRALMGRFDFRKQSNSNCSKTSTTTTSKAHLYAAWIFLCTFDICVVLGIEGSLASGFWFLDLETIIRGRGTNLMSRVVFFIGLHETMLHWSRTTVRPVVDDTVLGVVREERWVERVAMAASFGGLWWWGLRKEVETLVVILEVKRDLMINVELADLVNCWLYYLIVTIGLVRLVRGLVKLVVIIMRCIRFRRSSGGSGVGDVYDSKV</sequence>
<keyword evidence="3" id="KW-1185">Reference proteome</keyword>
<keyword evidence="1" id="KW-0812">Transmembrane</keyword>
<feature type="transmembrane region" description="Helical" evidence="1">
    <location>
        <begin position="79"/>
        <end position="100"/>
    </location>
</feature>
<feature type="transmembrane region" description="Helical" evidence="1">
    <location>
        <begin position="252"/>
        <end position="276"/>
    </location>
</feature>
<evidence type="ECO:0000256" key="1">
    <source>
        <dbReference type="SAM" id="Phobius"/>
    </source>
</evidence>
<feature type="transmembrane region" description="Helical" evidence="1">
    <location>
        <begin position="23"/>
        <end position="43"/>
    </location>
</feature>
<evidence type="ECO:0008006" key="4">
    <source>
        <dbReference type="Google" id="ProtNLM"/>
    </source>
</evidence>
<dbReference type="EMBL" id="JAMYWD010000011">
    <property type="protein sequence ID" value="KAJ4955266.1"/>
    <property type="molecule type" value="Genomic_DNA"/>
</dbReference>
<dbReference type="AlphaFoldDB" id="A0A9Q0GW33"/>
<gene>
    <name evidence="2" type="ORF">NE237_012049</name>
</gene>
<evidence type="ECO:0000313" key="3">
    <source>
        <dbReference type="Proteomes" id="UP001141806"/>
    </source>
</evidence>
<evidence type="ECO:0000313" key="2">
    <source>
        <dbReference type="EMBL" id="KAJ4955266.1"/>
    </source>
</evidence>
<organism evidence="2 3">
    <name type="scientific">Protea cynaroides</name>
    <dbReference type="NCBI Taxonomy" id="273540"/>
    <lineage>
        <taxon>Eukaryota</taxon>
        <taxon>Viridiplantae</taxon>
        <taxon>Streptophyta</taxon>
        <taxon>Embryophyta</taxon>
        <taxon>Tracheophyta</taxon>
        <taxon>Spermatophyta</taxon>
        <taxon>Magnoliopsida</taxon>
        <taxon>Proteales</taxon>
        <taxon>Proteaceae</taxon>
        <taxon>Protea</taxon>
    </lineage>
</organism>
<dbReference type="OrthoDB" id="1913803at2759"/>
<dbReference type="PANTHER" id="PTHR37172:SF3">
    <property type="entry name" value="TRANSMEMBRANE PROTEIN"/>
    <property type="match status" value="1"/>
</dbReference>
<dbReference type="Proteomes" id="UP001141806">
    <property type="component" value="Unassembled WGS sequence"/>
</dbReference>
<dbReference type="PANTHER" id="PTHR37172">
    <property type="entry name" value="TRANSMEMBRANE PROTEIN"/>
    <property type="match status" value="1"/>
</dbReference>
<keyword evidence="1" id="KW-1133">Transmembrane helix</keyword>
<feature type="transmembrane region" description="Helical" evidence="1">
    <location>
        <begin position="121"/>
        <end position="145"/>
    </location>
</feature>